<keyword evidence="4" id="KW-0433">Leucine-rich repeat</keyword>
<comment type="caution">
    <text evidence="19">The sequence shown here is derived from an EMBL/GenBank/DDBJ whole genome shotgun (WGS) entry which is preliminary data.</text>
</comment>
<dbReference type="GO" id="GO:0005524">
    <property type="term" value="F:ATP binding"/>
    <property type="evidence" value="ECO:0007669"/>
    <property type="project" value="UniProtKB-UniRule"/>
</dbReference>
<evidence type="ECO:0000256" key="3">
    <source>
        <dbReference type="ARBA" id="ARBA00008684"/>
    </source>
</evidence>
<dbReference type="GO" id="GO:0009791">
    <property type="term" value="P:post-embryonic development"/>
    <property type="evidence" value="ECO:0007669"/>
    <property type="project" value="UniProtKB-ARBA"/>
</dbReference>
<dbReference type="FunFam" id="3.80.10.10:FF:000233">
    <property type="entry name" value="Leucine-rich repeat receptor-like protein kinase TDR"/>
    <property type="match status" value="1"/>
</dbReference>
<dbReference type="SMART" id="SM00220">
    <property type="entry name" value="S_TKc"/>
    <property type="match status" value="1"/>
</dbReference>
<dbReference type="GO" id="GO:0006952">
    <property type="term" value="P:defense response"/>
    <property type="evidence" value="ECO:0007669"/>
    <property type="project" value="UniProtKB-ARBA"/>
</dbReference>
<evidence type="ECO:0000313" key="20">
    <source>
        <dbReference type="Proteomes" id="UP001454036"/>
    </source>
</evidence>
<dbReference type="PROSITE" id="PS00108">
    <property type="entry name" value="PROTEIN_KINASE_ST"/>
    <property type="match status" value="1"/>
</dbReference>
<feature type="transmembrane region" description="Helical" evidence="17">
    <location>
        <begin position="637"/>
        <end position="660"/>
    </location>
</feature>
<evidence type="ECO:0000256" key="17">
    <source>
        <dbReference type="SAM" id="Phobius"/>
    </source>
</evidence>
<keyword evidence="13 17" id="KW-0472">Membrane</keyword>
<dbReference type="FunFam" id="3.80.10.10:FF:000077">
    <property type="entry name" value="LRR receptor-like serine/threonine-protein kinase ERL1"/>
    <property type="match status" value="1"/>
</dbReference>
<dbReference type="InterPro" id="IPR055414">
    <property type="entry name" value="LRR_R13L4/SHOC2-like"/>
</dbReference>
<dbReference type="Proteomes" id="UP001454036">
    <property type="component" value="Unassembled WGS sequence"/>
</dbReference>
<keyword evidence="11 16" id="KW-0067">ATP-binding</keyword>
<keyword evidence="12 17" id="KW-1133">Transmembrane helix</keyword>
<accession>A0AAV3QE91</accession>
<name>A0AAV3QE91_LITER</name>
<evidence type="ECO:0000256" key="11">
    <source>
        <dbReference type="ARBA" id="ARBA00022840"/>
    </source>
</evidence>
<comment type="subcellular location">
    <subcellularLocation>
        <location evidence="1">Cell membrane</location>
        <topology evidence="1">Single-pass membrane protein</topology>
    </subcellularLocation>
    <subcellularLocation>
        <location evidence="2">Membrane</location>
        <topology evidence="2">Single-pass type I membrane protein</topology>
    </subcellularLocation>
</comment>
<dbReference type="EMBL" id="BAABME010020912">
    <property type="protein sequence ID" value="GAA0161805.1"/>
    <property type="molecule type" value="Genomic_DNA"/>
</dbReference>
<reference evidence="19 20" key="1">
    <citation type="submission" date="2024-01" db="EMBL/GenBank/DDBJ databases">
        <title>The complete chloroplast genome sequence of Lithospermum erythrorhizon: insights into the phylogenetic relationship among Boraginaceae species and the maternal lineages of purple gromwells.</title>
        <authorList>
            <person name="Okada T."/>
            <person name="Watanabe K."/>
        </authorList>
    </citation>
    <scope>NUCLEOTIDE SEQUENCE [LARGE SCALE GENOMIC DNA]</scope>
</reference>
<dbReference type="Pfam" id="PF00069">
    <property type="entry name" value="Pkinase"/>
    <property type="match status" value="1"/>
</dbReference>
<keyword evidence="10" id="KW-0418">Kinase</keyword>
<dbReference type="FunFam" id="3.80.10.10:FF:000041">
    <property type="entry name" value="LRR receptor-like serine/threonine-protein kinase ERECTA"/>
    <property type="match status" value="1"/>
</dbReference>
<keyword evidence="5" id="KW-0808">Transferase</keyword>
<dbReference type="Gene3D" id="1.10.510.10">
    <property type="entry name" value="Transferase(Phosphotransferase) domain 1"/>
    <property type="match status" value="1"/>
</dbReference>
<evidence type="ECO:0000256" key="9">
    <source>
        <dbReference type="ARBA" id="ARBA00022741"/>
    </source>
</evidence>
<dbReference type="Gene3D" id="3.80.10.10">
    <property type="entry name" value="Ribonuclease Inhibitor"/>
    <property type="match status" value="4"/>
</dbReference>
<dbReference type="InterPro" id="IPR003591">
    <property type="entry name" value="Leu-rich_rpt_typical-subtyp"/>
</dbReference>
<evidence type="ECO:0000259" key="18">
    <source>
        <dbReference type="PROSITE" id="PS50011"/>
    </source>
</evidence>
<keyword evidence="8" id="KW-0677">Repeat</keyword>
<evidence type="ECO:0000256" key="16">
    <source>
        <dbReference type="PROSITE-ProRule" id="PRU10141"/>
    </source>
</evidence>
<evidence type="ECO:0000256" key="8">
    <source>
        <dbReference type="ARBA" id="ARBA00022737"/>
    </source>
</evidence>
<evidence type="ECO:0000313" key="19">
    <source>
        <dbReference type="EMBL" id="GAA0161805.1"/>
    </source>
</evidence>
<dbReference type="PROSITE" id="PS51450">
    <property type="entry name" value="LRR"/>
    <property type="match status" value="1"/>
</dbReference>
<evidence type="ECO:0000256" key="14">
    <source>
        <dbReference type="ARBA" id="ARBA00023170"/>
    </source>
</evidence>
<evidence type="ECO:0000256" key="7">
    <source>
        <dbReference type="ARBA" id="ARBA00022729"/>
    </source>
</evidence>
<evidence type="ECO:0000256" key="13">
    <source>
        <dbReference type="ARBA" id="ARBA00023136"/>
    </source>
</evidence>
<organism evidence="19 20">
    <name type="scientific">Lithospermum erythrorhizon</name>
    <name type="common">Purple gromwell</name>
    <name type="synonym">Lithospermum officinale var. erythrorhizon</name>
    <dbReference type="NCBI Taxonomy" id="34254"/>
    <lineage>
        <taxon>Eukaryota</taxon>
        <taxon>Viridiplantae</taxon>
        <taxon>Streptophyta</taxon>
        <taxon>Embryophyta</taxon>
        <taxon>Tracheophyta</taxon>
        <taxon>Spermatophyta</taxon>
        <taxon>Magnoliopsida</taxon>
        <taxon>eudicotyledons</taxon>
        <taxon>Gunneridae</taxon>
        <taxon>Pentapetalae</taxon>
        <taxon>asterids</taxon>
        <taxon>lamiids</taxon>
        <taxon>Boraginales</taxon>
        <taxon>Boraginaceae</taxon>
        <taxon>Boraginoideae</taxon>
        <taxon>Lithospermeae</taxon>
        <taxon>Lithospermum</taxon>
    </lineage>
</organism>
<dbReference type="InterPro" id="IPR013210">
    <property type="entry name" value="LRR_N_plant-typ"/>
</dbReference>
<comment type="similarity">
    <text evidence="3">Belongs to the protein kinase superfamily. Ser/Thr protein kinase family.</text>
</comment>
<dbReference type="InterPro" id="IPR017441">
    <property type="entry name" value="Protein_kinase_ATP_BS"/>
</dbReference>
<evidence type="ECO:0000256" key="1">
    <source>
        <dbReference type="ARBA" id="ARBA00004162"/>
    </source>
</evidence>
<gene>
    <name evidence="19" type="ORF">LIER_39299</name>
</gene>
<keyword evidence="14 19" id="KW-0675">Receptor</keyword>
<sequence>MNELVERTNILIIPLVFFFIFSIPFSVISQSLTSEATILLKLKQEFGNPEALQAWNISSSSSLCNWPGISCSVDGYVSALIFKEMDIIKEIPGTICELKNLTYIDLSYNLIPGNFPTVLYNCSKLVYLDLSQNYFVGTIPLDVNRLNTLRFIDLGANNFTGDVPGVIGNLRELRSLNLYSNLFNGSFPEEIGNLENLVELKMAYNGFLNSKLPQSFGKLSKLEVLWMAETNLVGEIPGNFTNLSSLVQLDLSSNYLEGKIPDGLFLLKNLSNLYLYKNRFSGSIPSVIEAFSLSEIDLSMNNLTGTIPEVIGKLQNLELLNLFKNQLHGEVPAIIGKIPSLKHFKVFKNNLSGILPPELGFHSKFESFEVSDNHFSGELPENMCAGGTLLGVVAFSNNLIGGVPKSLQTCDSLLTVQLYNNNFSGEVPSGLWSVKNLTSLMLSNNSFTGQLPEKIAGNLTRIELSNNKFSGGIPGGVSTWTRLVVFEASNNLFSGNLPVELTNLPQVITLNLDGNSFSGVLPSEISSWKSISKLNLARNKLSGPIPRAIGYLPRLLDLDLSENQLSGEIPPEFNQLRLITLNLSSNQLTGKIPHEFDSMAYENSFLNNPNLCATSSISNLKDCNAKARESKKMSSRILAIIVVLSVVVFLFSICMTLFLVRNYRRKKLKHDLESWKLTSFQRVDFTEVNILSSMSDSNMIGSGGSGKVYKISIGQEGDFVAVKKIRTKGMLDYKSEQEFLAEVQILGSIRHANIVKLLCCIASDDSKLLVYEYMENHSLDKCLHVAKQRLGKMVLDWSKRFEIALGAAQGLCYMHHDCIPPIIHRDVKSSNILLDSEFKAKIADFGLAKILFKENQPNTMSAIAGSFGYIAPEYGYTTKVNVKTDVYSFGVVLLELVTGREANDGDDASLAEWAWKQYGEGKPIEQALDKEITEPAHMEGMTIVFKLGLKCTSALPSSRPSMKEVLQILRNCKRLDGHEGMSRSVSLDIAPLLADDRYFSNYKRGSKKRSDQTDSSLFISSE</sequence>
<feature type="domain" description="Protein kinase" evidence="18">
    <location>
        <begin position="694"/>
        <end position="981"/>
    </location>
</feature>
<feature type="binding site" evidence="16">
    <location>
        <position position="724"/>
    </location>
    <ligand>
        <name>ATP</name>
        <dbReference type="ChEBI" id="CHEBI:30616"/>
    </ligand>
</feature>
<dbReference type="PANTHER" id="PTHR27000:SF529">
    <property type="entry name" value="RECEPTOR-LIKE PROTEIN KINASE 5"/>
    <property type="match status" value="1"/>
</dbReference>
<keyword evidence="20" id="KW-1185">Reference proteome</keyword>
<dbReference type="InterPro" id="IPR011009">
    <property type="entry name" value="Kinase-like_dom_sf"/>
</dbReference>
<evidence type="ECO:0000256" key="4">
    <source>
        <dbReference type="ARBA" id="ARBA00022614"/>
    </source>
</evidence>
<dbReference type="FunFam" id="3.30.200.20:FF:000512">
    <property type="entry name" value="Receptor-like protein kinase HSL1"/>
    <property type="match status" value="1"/>
</dbReference>
<keyword evidence="9 16" id="KW-0547">Nucleotide-binding</keyword>
<evidence type="ECO:0000256" key="5">
    <source>
        <dbReference type="ARBA" id="ARBA00022679"/>
    </source>
</evidence>
<dbReference type="FunFam" id="1.10.510.10:FF:000365">
    <property type="entry name" value="Leucine-rich repeat receptor-like serine/threonine-protein kinase At1g17230"/>
    <property type="match status" value="1"/>
</dbReference>
<evidence type="ECO:0000256" key="12">
    <source>
        <dbReference type="ARBA" id="ARBA00022989"/>
    </source>
</evidence>
<dbReference type="SUPFAM" id="SSF52058">
    <property type="entry name" value="L domain-like"/>
    <property type="match status" value="1"/>
</dbReference>
<dbReference type="SMART" id="SM00369">
    <property type="entry name" value="LRR_TYP"/>
    <property type="match status" value="6"/>
</dbReference>
<proteinExistence type="inferred from homology"/>
<dbReference type="InterPro" id="IPR001611">
    <property type="entry name" value="Leu-rich_rpt"/>
</dbReference>
<dbReference type="Pfam" id="PF23598">
    <property type="entry name" value="LRR_14"/>
    <property type="match status" value="1"/>
</dbReference>
<dbReference type="InterPro" id="IPR032675">
    <property type="entry name" value="LRR_dom_sf"/>
</dbReference>
<dbReference type="GO" id="GO:0005886">
    <property type="term" value="C:plasma membrane"/>
    <property type="evidence" value="ECO:0007669"/>
    <property type="project" value="UniProtKB-SubCell"/>
</dbReference>
<dbReference type="Pfam" id="PF00560">
    <property type="entry name" value="LRR_1"/>
    <property type="match status" value="4"/>
</dbReference>
<evidence type="ECO:0000256" key="2">
    <source>
        <dbReference type="ARBA" id="ARBA00004479"/>
    </source>
</evidence>
<protein>
    <submittedName>
        <fullName evidence="19">Transmembrane signal receptor</fullName>
    </submittedName>
</protein>
<keyword evidence="7" id="KW-0732">Signal</keyword>
<dbReference type="AlphaFoldDB" id="A0AAV3QE91"/>
<dbReference type="Pfam" id="PF08263">
    <property type="entry name" value="LRRNT_2"/>
    <property type="match status" value="1"/>
</dbReference>
<keyword evidence="15" id="KW-0325">Glycoprotein</keyword>
<keyword evidence="6 17" id="KW-0812">Transmembrane</keyword>
<dbReference type="GO" id="GO:0004672">
    <property type="term" value="F:protein kinase activity"/>
    <property type="evidence" value="ECO:0007669"/>
    <property type="project" value="InterPro"/>
</dbReference>
<dbReference type="SUPFAM" id="SSF56112">
    <property type="entry name" value="Protein kinase-like (PK-like)"/>
    <property type="match status" value="1"/>
</dbReference>
<dbReference type="InterPro" id="IPR008271">
    <property type="entry name" value="Ser/Thr_kinase_AS"/>
</dbReference>
<evidence type="ECO:0000256" key="15">
    <source>
        <dbReference type="ARBA" id="ARBA00023180"/>
    </source>
</evidence>
<dbReference type="SUPFAM" id="SSF52047">
    <property type="entry name" value="RNI-like"/>
    <property type="match status" value="1"/>
</dbReference>
<dbReference type="GO" id="GO:0051707">
    <property type="term" value="P:response to other organism"/>
    <property type="evidence" value="ECO:0007669"/>
    <property type="project" value="UniProtKB-ARBA"/>
</dbReference>
<dbReference type="PANTHER" id="PTHR27000">
    <property type="entry name" value="LEUCINE-RICH REPEAT RECEPTOR-LIKE PROTEIN KINASE FAMILY PROTEIN-RELATED"/>
    <property type="match status" value="1"/>
</dbReference>
<dbReference type="InterPro" id="IPR000719">
    <property type="entry name" value="Prot_kinase_dom"/>
</dbReference>
<dbReference type="PROSITE" id="PS50011">
    <property type="entry name" value="PROTEIN_KINASE_DOM"/>
    <property type="match status" value="1"/>
</dbReference>
<dbReference type="PROSITE" id="PS00107">
    <property type="entry name" value="PROTEIN_KINASE_ATP"/>
    <property type="match status" value="1"/>
</dbReference>
<dbReference type="Gene3D" id="3.30.200.20">
    <property type="entry name" value="Phosphorylase Kinase, domain 1"/>
    <property type="match status" value="1"/>
</dbReference>
<dbReference type="Pfam" id="PF13855">
    <property type="entry name" value="LRR_8"/>
    <property type="match status" value="1"/>
</dbReference>
<evidence type="ECO:0000256" key="10">
    <source>
        <dbReference type="ARBA" id="ARBA00022777"/>
    </source>
</evidence>
<evidence type="ECO:0000256" key="6">
    <source>
        <dbReference type="ARBA" id="ARBA00022692"/>
    </source>
</evidence>